<sequence>MRRSAAVLGSSDLSLERLVRTTVGVAQLAELKRLDDAQRVELDNDLDVVELKRLLGLVGLHTTDEVRAPDGLVGRRVHALHQLGGQHVFVLEDEVLRVVLDAANRVDDGEVELAADLGRRVLVVGLQLVVARGHEVLVGAAGGEALILEQRQNGLALGAEHLNDGRVGRVVELGDGNALVLVESRLALEDNVHEVGLKHLVGDVDEELLEGVVLEHLEAENVKHANEVLEAALGLNGTVEVADQPQEQTLVHGLADAGPEHIGVANLPRSANLVAAGAGDFDGELSLQLGRVEEQQPTSVLEHVLVDDGRRVVDAVHGGGADLDVAHQQDTGQQGEDGADLVLREAHALERLEHLLEVGNVVDGGHIVALGVEELVLAQPLELVLGLHLRRGALNQLVEDVVRALRGILGDDARLLEQEGDDGAVANATLLGHVELHETPETRRVVVSDGLGVTEGLKHGVGSHDGGLDAAVALAVAVEGEVAHHLLGGLGLTGAGLAGDDDCLRKLEVVYILQSMAGGQKDVRSQFHGVRRLLVATNDLVGGVAQVLEGVDGHQQRVGGAVYLVVHEAVTKVVKHARDVRLREHTDVAVRHGVYLGVGAPGAIDRDLERGLLLRALCNNRRRNSHLRKRVQGQFASR</sequence>
<organism evidence="1 2">
    <name type="scientific">Babesia caballi</name>
    <dbReference type="NCBI Taxonomy" id="5871"/>
    <lineage>
        <taxon>Eukaryota</taxon>
        <taxon>Sar</taxon>
        <taxon>Alveolata</taxon>
        <taxon>Apicomplexa</taxon>
        <taxon>Aconoidasida</taxon>
        <taxon>Piroplasmida</taxon>
        <taxon>Babesiidae</taxon>
        <taxon>Babesia</taxon>
    </lineage>
</organism>
<evidence type="ECO:0000313" key="2">
    <source>
        <dbReference type="Proteomes" id="UP001497744"/>
    </source>
</evidence>
<dbReference type="Proteomes" id="UP001497744">
    <property type="component" value="Unassembled WGS sequence"/>
</dbReference>
<proteinExistence type="predicted"/>
<dbReference type="RefSeq" id="XP_067716047.1">
    <property type="nucleotide sequence ID" value="XM_067859946.1"/>
</dbReference>
<name>A0AAV4LW46_BABCB</name>
<gene>
    <name evidence="1" type="ORF">BcabD6B2_34130</name>
</gene>
<dbReference type="GeneID" id="94195459"/>
<dbReference type="AlphaFoldDB" id="A0AAV4LW46"/>
<accession>A0AAV4LW46</accession>
<comment type="caution">
    <text evidence="1">The sequence shown here is derived from an EMBL/GenBank/DDBJ whole genome shotgun (WGS) entry which is preliminary data.</text>
</comment>
<dbReference type="EMBL" id="BPLF01000003">
    <property type="protein sequence ID" value="GIX63978.1"/>
    <property type="molecule type" value="Genomic_DNA"/>
</dbReference>
<evidence type="ECO:0000313" key="1">
    <source>
        <dbReference type="EMBL" id="GIX63978.1"/>
    </source>
</evidence>
<protein>
    <submittedName>
        <fullName evidence="1">Family transcriptional regulator, putative</fullName>
    </submittedName>
</protein>
<keyword evidence="2" id="KW-1185">Reference proteome</keyword>
<reference evidence="1 2" key="1">
    <citation type="submission" date="2021-06" db="EMBL/GenBank/DDBJ databases">
        <title>Genome sequence of Babesia caballi.</title>
        <authorList>
            <person name="Yamagishi J."/>
            <person name="Kidaka T."/>
            <person name="Ochi A."/>
        </authorList>
    </citation>
    <scope>NUCLEOTIDE SEQUENCE [LARGE SCALE GENOMIC DNA]</scope>
    <source>
        <strain evidence="1">USDA-D6B2</strain>
    </source>
</reference>